<dbReference type="Proteomes" id="UP001175227">
    <property type="component" value="Unassembled WGS sequence"/>
</dbReference>
<dbReference type="Gene3D" id="3.40.50.1460">
    <property type="match status" value="1"/>
</dbReference>
<protein>
    <submittedName>
        <fullName evidence="1">Uncharacterized protein</fullName>
    </submittedName>
</protein>
<reference evidence="1" key="1">
    <citation type="submission" date="2023-06" db="EMBL/GenBank/DDBJ databases">
        <authorList>
            <consortium name="Lawrence Berkeley National Laboratory"/>
            <person name="Ahrendt S."/>
            <person name="Sahu N."/>
            <person name="Indic B."/>
            <person name="Wong-Bajracharya J."/>
            <person name="Merenyi Z."/>
            <person name="Ke H.-M."/>
            <person name="Monk M."/>
            <person name="Kocsube S."/>
            <person name="Drula E."/>
            <person name="Lipzen A."/>
            <person name="Balint B."/>
            <person name="Henrissat B."/>
            <person name="Andreopoulos B."/>
            <person name="Martin F.M."/>
            <person name="Harder C.B."/>
            <person name="Rigling D."/>
            <person name="Ford K.L."/>
            <person name="Foster G.D."/>
            <person name="Pangilinan J."/>
            <person name="Papanicolaou A."/>
            <person name="Barry K."/>
            <person name="LaButti K."/>
            <person name="Viragh M."/>
            <person name="Koriabine M."/>
            <person name="Yan M."/>
            <person name="Riley R."/>
            <person name="Champramary S."/>
            <person name="Plett K.L."/>
            <person name="Tsai I.J."/>
            <person name="Slot J."/>
            <person name="Sipos G."/>
            <person name="Plett J."/>
            <person name="Nagy L.G."/>
            <person name="Grigoriev I.V."/>
        </authorList>
    </citation>
    <scope>NUCLEOTIDE SEQUENCE</scope>
    <source>
        <strain evidence="1">ICMP 16352</strain>
    </source>
</reference>
<dbReference type="EMBL" id="JAUEPR010000004">
    <property type="protein sequence ID" value="KAK0486535.1"/>
    <property type="molecule type" value="Genomic_DNA"/>
</dbReference>
<gene>
    <name evidence="1" type="ORF">IW261DRAFT_1416313</name>
</gene>
<evidence type="ECO:0000313" key="1">
    <source>
        <dbReference type="EMBL" id="KAK0486535.1"/>
    </source>
</evidence>
<keyword evidence="2" id="KW-1185">Reference proteome</keyword>
<evidence type="ECO:0000313" key="2">
    <source>
        <dbReference type="Proteomes" id="UP001175227"/>
    </source>
</evidence>
<accession>A0AA39PLJ1</accession>
<name>A0AA39PLJ1_9AGAR</name>
<proteinExistence type="predicted"/>
<organism evidence="1 2">
    <name type="scientific">Armillaria novae-zelandiae</name>
    <dbReference type="NCBI Taxonomy" id="153914"/>
    <lineage>
        <taxon>Eukaryota</taxon>
        <taxon>Fungi</taxon>
        <taxon>Dikarya</taxon>
        <taxon>Basidiomycota</taxon>
        <taxon>Agaricomycotina</taxon>
        <taxon>Agaricomycetes</taxon>
        <taxon>Agaricomycetidae</taxon>
        <taxon>Agaricales</taxon>
        <taxon>Marasmiineae</taxon>
        <taxon>Physalacriaceae</taxon>
        <taxon>Armillaria</taxon>
    </lineage>
</organism>
<dbReference type="AlphaFoldDB" id="A0AA39PLJ1"/>
<comment type="caution">
    <text evidence="1">The sequence shown here is derived from an EMBL/GenBank/DDBJ whole genome shotgun (WGS) entry which is preliminary data.</text>
</comment>
<sequence length="425" mass="47191">MGFEKTACKHRQEASERDGHGAFTSALLSLLKKSGVDKLTYTDIIAHLPDLPRQNPQCEGVYQSRYLFDSKVASPQRKLYPICSSDKAGQYVLEAGEAHGITNKAEFVVFSSEDMTSALRSVIASNTTAFTTTCDISTCGNETSFPLTLPGFTLQTQVGKRQGISVLIEWDKRLSGVQEKIVKVLQGDNKGKRGFHLVDSRKDELDLVIAMDGDVVHFKIMDKLCQQYGLTCMPFHNVKIDNPDYIHRILQIRGPLAGAILLECMKLRFTGLGVKVVLEPDGKNLNNGGVIFTDDKKDAKYGFKITNVHPDIKVPLYISMFYFDASDLSITPYYQPGSAKDGIIDFSLPPEESLTVGYGKGQGVEVGFMKPFFSTEYIDLLGIVQSLPFMEYHQSIPVEKKSRHIWDTMCVAIIQKNSPSDAFGI</sequence>